<evidence type="ECO:0000313" key="2">
    <source>
        <dbReference type="EMBL" id="GIY45612.1"/>
    </source>
</evidence>
<name>A0AAV4TLH6_CAEEX</name>
<comment type="caution">
    <text evidence="2">The sequence shown here is derived from an EMBL/GenBank/DDBJ whole genome shotgun (WGS) entry which is preliminary data.</text>
</comment>
<sequence>MLQHRSRTLPTRQPEVHHFNSANGFYSVPSGLTNLVAPSERPAQANGRSTDMFGIPHPVIDRNIYSLRPQGAPSDFKSNFFSVPAEVAKQQQSSLFSMDIKPIPESAREFFEEAAKESSKIKDAESEDSEKKEPEQILREIQLKKQNHNVIPQCAKEELQIKKERQLKQQQPNLAQFTHPHRIQLLTMTSKNHHLFSKKRAPLLPKTLPDLPRSPGQWKNRLKEEENKKVFSSQNGGLSVVRSNPRKRKSKQRQSITTNDDDSKAKYDIAASVLDIIKATTETEKERGRIFTRQDMILQKILQQNHPVSDMHTVIYMKLVRDHSQRSKDT</sequence>
<evidence type="ECO:0000313" key="3">
    <source>
        <dbReference type="Proteomes" id="UP001054945"/>
    </source>
</evidence>
<dbReference type="Proteomes" id="UP001054945">
    <property type="component" value="Unassembled WGS sequence"/>
</dbReference>
<feature type="region of interest" description="Disordered" evidence="1">
    <location>
        <begin position="114"/>
        <end position="134"/>
    </location>
</feature>
<feature type="region of interest" description="Disordered" evidence="1">
    <location>
        <begin position="227"/>
        <end position="262"/>
    </location>
</feature>
<accession>A0AAV4TLH6</accession>
<evidence type="ECO:0000256" key="1">
    <source>
        <dbReference type="SAM" id="MobiDB-lite"/>
    </source>
</evidence>
<protein>
    <submittedName>
        <fullName evidence="2">Uncharacterized protein</fullName>
    </submittedName>
</protein>
<gene>
    <name evidence="2" type="primary">AVEN_229163_1</name>
    <name evidence="2" type="ORF">CEXT_358931</name>
</gene>
<organism evidence="2 3">
    <name type="scientific">Caerostris extrusa</name>
    <name type="common">Bark spider</name>
    <name type="synonym">Caerostris bankana</name>
    <dbReference type="NCBI Taxonomy" id="172846"/>
    <lineage>
        <taxon>Eukaryota</taxon>
        <taxon>Metazoa</taxon>
        <taxon>Ecdysozoa</taxon>
        <taxon>Arthropoda</taxon>
        <taxon>Chelicerata</taxon>
        <taxon>Arachnida</taxon>
        <taxon>Araneae</taxon>
        <taxon>Araneomorphae</taxon>
        <taxon>Entelegynae</taxon>
        <taxon>Araneoidea</taxon>
        <taxon>Araneidae</taxon>
        <taxon>Caerostris</taxon>
    </lineage>
</organism>
<keyword evidence="3" id="KW-1185">Reference proteome</keyword>
<reference evidence="2 3" key="1">
    <citation type="submission" date="2021-06" db="EMBL/GenBank/DDBJ databases">
        <title>Caerostris extrusa draft genome.</title>
        <authorList>
            <person name="Kono N."/>
            <person name="Arakawa K."/>
        </authorList>
    </citation>
    <scope>NUCLEOTIDE SEQUENCE [LARGE SCALE GENOMIC DNA]</scope>
</reference>
<dbReference type="EMBL" id="BPLR01011295">
    <property type="protein sequence ID" value="GIY45612.1"/>
    <property type="molecule type" value="Genomic_DNA"/>
</dbReference>
<dbReference type="AlphaFoldDB" id="A0AAV4TLH6"/>
<proteinExistence type="predicted"/>